<evidence type="ECO:0000256" key="5">
    <source>
        <dbReference type="ARBA" id="ARBA00047984"/>
    </source>
</evidence>
<dbReference type="InterPro" id="IPR027417">
    <property type="entry name" value="P-loop_NTPase"/>
</dbReference>
<keyword evidence="4" id="KW-0067">ATP-binding</keyword>
<dbReference type="PANTHER" id="PTHR12131">
    <property type="entry name" value="ATP-DEPENDENT RNA AND DNA HELICASE"/>
    <property type="match status" value="1"/>
</dbReference>
<keyword evidence="2" id="KW-0378">Hydrolase</keyword>
<dbReference type="InterPro" id="IPR050699">
    <property type="entry name" value="RNA-DNA_Helicase"/>
</dbReference>
<keyword evidence="1" id="KW-0547">Nucleotide-binding</keyword>
<evidence type="ECO:0000313" key="6">
    <source>
        <dbReference type="EMBL" id="VDP47429.1"/>
    </source>
</evidence>
<dbReference type="PANTHER" id="PTHR12131:SF1">
    <property type="entry name" value="ATP-DEPENDENT RNA HELICASE SUPV3L1, MITOCHONDRIAL-RELATED"/>
    <property type="match status" value="1"/>
</dbReference>
<dbReference type="STRING" id="48269.A0A183N5A7"/>
<dbReference type="EMBL" id="UZAI01019742">
    <property type="protein sequence ID" value="VDP47429.1"/>
    <property type="molecule type" value="Genomic_DNA"/>
</dbReference>
<dbReference type="GO" id="GO:0055087">
    <property type="term" value="C:Ski complex"/>
    <property type="evidence" value="ECO:0007669"/>
    <property type="project" value="TreeGrafter"/>
</dbReference>
<sequence>MGSSILKEQMAYEPTVGHWLPWYCISSRCSTALWIRRLGRRLRMWRPTYTTCFSLGTRAVSQPSHKPSDVFGAYISGYQAAALSKNTGGPLYRTPACRGKDAFIMHTKNTWLGFVNLLKEQNLMPAIAFAFSRSSVETLAKNLSSVDLTTEKQQITKFFSTITGRLRKCDRKLASVKFLHDLTRRGLAVHHSGMLPILKETVELLFRAGLVKILFATETVSTGVNTPARCVVFTSLEKFDGHIRRSLDPSKYYSVIYSQAALLSIIYMHTLWDNN</sequence>
<organism evidence="6 7">
    <name type="scientific">Schistosoma margrebowiei</name>
    <dbReference type="NCBI Taxonomy" id="48269"/>
    <lineage>
        <taxon>Eukaryota</taxon>
        <taxon>Metazoa</taxon>
        <taxon>Spiralia</taxon>
        <taxon>Lophotrochozoa</taxon>
        <taxon>Platyhelminthes</taxon>
        <taxon>Trematoda</taxon>
        <taxon>Digenea</taxon>
        <taxon>Strigeidida</taxon>
        <taxon>Schistosomatoidea</taxon>
        <taxon>Schistosomatidae</taxon>
        <taxon>Schistosoma</taxon>
    </lineage>
</organism>
<dbReference type="AlphaFoldDB" id="A0A183N5A7"/>
<accession>A0A183N5A7</accession>
<comment type="catalytic activity">
    <reaction evidence="5">
        <text>ATP + H2O = ADP + phosphate + H(+)</text>
        <dbReference type="Rhea" id="RHEA:13065"/>
        <dbReference type="ChEBI" id="CHEBI:15377"/>
        <dbReference type="ChEBI" id="CHEBI:15378"/>
        <dbReference type="ChEBI" id="CHEBI:30616"/>
        <dbReference type="ChEBI" id="CHEBI:43474"/>
        <dbReference type="ChEBI" id="CHEBI:456216"/>
        <dbReference type="EC" id="3.6.4.13"/>
    </reaction>
</comment>
<evidence type="ECO:0000256" key="4">
    <source>
        <dbReference type="ARBA" id="ARBA00022840"/>
    </source>
</evidence>
<dbReference type="Gene3D" id="3.40.50.300">
    <property type="entry name" value="P-loop containing nucleotide triphosphate hydrolases"/>
    <property type="match status" value="1"/>
</dbReference>
<evidence type="ECO:0000313" key="7">
    <source>
        <dbReference type="Proteomes" id="UP000277204"/>
    </source>
</evidence>
<protein>
    <submittedName>
        <fullName evidence="6">Uncharacterized protein</fullName>
    </submittedName>
</protein>
<gene>
    <name evidence="6" type="ORF">SMRZ_LOCUS23482</name>
</gene>
<dbReference type="GO" id="GO:0016787">
    <property type="term" value="F:hydrolase activity"/>
    <property type="evidence" value="ECO:0007669"/>
    <property type="project" value="UniProtKB-KW"/>
</dbReference>
<keyword evidence="3" id="KW-0347">Helicase</keyword>
<keyword evidence="7" id="KW-1185">Reference proteome</keyword>
<evidence type="ECO:0000256" key="2">
    <source>
        <dbReference type="ARBA" id="ARBA00022801"/>
    </source>
</evidence>
<evidence type="ECO:0000256" key="1">
    <source>
        <dbReference type="ARBA" id="ARBA00022741"/>
    </source>
</evidence>
<proteinExistence type="predicted"/>
<dbReference type="GO" id="GO:0003724">
    <property type="term" value="F:RNA helicase activity"/>
    <property type="evidence" value="ECO:0007669"/>
    <property type="project" value="UniProtKB-EC"/>
</dbReference>
<dbReference type="Proteomes" id="UP000277204">
    <property type="component" value="Unassembled WGS sequence"/>
</dbReference>
<dbReference type="GO" id="GO:0005524">
    <property type="term" value="F:ATP binding"/>
    <property type="evidence" value="ECO:0007669"/>
    <property type="project" value="UniProtKB-KW"/>
</dbReference>
<name>A0A183N5A7_9TREM</name>
<reference evidence="6 7" key="1">
    <citation type="submission" date="2018-11" db="EMBL/GenBank/DDBJ databases">
        <authorList>
            <consortium name="Pathogen Informatics"/>
        </authorList>
    </citation>
    <scope>NUCLEOTIDE SEQUENCE [LARGE SCALE GENOMIC DNA]</scope>
    <source>
        <strain evidence="6 7">Zambia</strain>
    </source>
</reference>
<evidence type="ECO:0000256" key="3">
    <source>
        <dbReference type="ARBA" id="ARBA00022806"/>
    </source>
</evidence>
<dbReference type="GO" id="GO:0070478">
    <property type="term" value="P:nuclear-transcribed mRNA catabolic process, 3'-5' exonucleolytic nonsense-mediated decay"/>
    <property type="evidence" value="ECO:0007669"/>
    <property type="project" value="TreeGrafter"/>
</dbReference>
<dbReference type="SUPFAM" id="SSF52540">
    <property type="entry name" value="P-loop containing nucleoside triphosphate hydrolases"/>
    <property type="match status" value="1"/>
</dbReference>